<dbReference type="PANTHER" id="PTHR10083">
    <property type="entry name" value="KUNITZ-TYPE PROTEASE INHIBITOR-RELATED"/>
    <property type="match status" value="1"/>
</dbReference>
<dbReference type="Proteomes" id="UP001314229">
    <property type="component" value="Unassembled WGS sequence"/>
</dbReference>
<dbReference type="AlphaFoldDB" id="A0AAV1QMC5"/>
<keyword evidence="1" id="KW-0646">Protease inhibitor</keyword>
<dbReference type="PANTHER" id="PTHR10083:SF374">
    <property type="entry name" value="BPTI_KUNITZ INHIBITOR DOMAIN-CONTAINING PROTEIN"/>
    <property type="match status" value="1"/>
</dbReference>
<feature type="domain" description="BPTI/Kunitz inhibitor" evidence="3">
    <location>
        <begin position="2"/>
        <end position="52"/>
    </location>
</feature>
<protein>
    <submittedName>
        <fullName evidence="4">Papilin-like</fullName>
    </submittedName>
</protein>
<keyword evidence="5" id="KW-1185">Reference proteome</keyword>
<dbReference type="InterPro" id="IPR002223">
    <property type="entry name" value="Kunitz_BPTI"/>
</dbReference>
<dbReference type="EMBL" id="CAWUFR010002161">
    <property type="protein sequence ID" value="CAK6984748.1"/>
    <property type="molecule type" value="Genomic_DNA"/>
</dbReference>
<dbReference type="Pfam" id="PF00014">
    <property type="entry name" value="Kunitz_BPTI"/>
    <property type="match status" value="1"/>
</dbReference>
<gene>
    <name evidence="4" type="ORF">FSCOSCO3_A033492</name>
</gene>
<proteinExistence type="predicted"/>
<evidence type="ECO:0000256" key="2">
    <source>
        <dbReference type="ARBA" id="ARBA00023157"/>
    </source>
</evidence>
<evidence type="ECO:0000256" key="1">
    <source>
        <dbReference type="ARBA" id="ARBA00022690"/>
    </source>
</evidence>
<dbReference type="CDD" id="cd00109">
    <property type="entry name" value="Kunitz-type"/>
    <property type="match status" value="1"/>
</dbReference>
<evidence type="ECO:0000313" key="4">
    <source>
        <dbReference type="EMBL" id="CAK6984748.1"/>
    </source>
</evidence>
<dbReference type="SMART" id="SM00131">
    <property type="entry name" value="KU"/>
    <property type="match status" value="1"/>
</dbReference>
<evidence type="ECO:0000259" key="3">
    <source>
        <dbReference type="PROSITE" id="PS50279"/>
    </source>
</evidence>
<feature type="non-terminal residue" evidence="4">
    <location>
        <position position="1"/>
    </location>
</feature>
<dbReference type="GO" id="GO:0005615">
    <property type="term" value="C:extracellular space"/>
    <property type="evidence" value="ECO:0007669"/>
    <property type="project" value="TreeGrafter"/>
</dbReference>
<dbReference type="InterPro" id="IPR020901">
    <property type="entry name" value="Prtase_inh_Kunz-CS"/>
</dbReference>
<organism evidence="4 5">
    <name type="scientific">Scomber scombrus</name>
    <name type="common">Atlantic mackerel</name>
    <name type="synonym">Scomber vernalis</name>
    <dbReference type="NCBI Taxonomy" id="13677"/>
    <lineage>
        <taxon>Eukaryota</taxon>
        <taxon>Metazoa</taxon>
        <taxon>Chordata</taxon>
        <taxon>Craniata</taxon>
        <taxon>Vertebrata</taxon>
        <taxon>Euteleostomi</taxon>
        <taxon>Actinopterygii</taxon>
        <taxon>Neopterygii</taxon>
        <taxon>Teleostei</taxon>
        <taxon>Neoteleostei</taxon>
        <taxon>Acanthomorphata</taxon>
        <taxon>Pelagiaria</taxon>
        <taxon>Scombriformes</taxon>
        <taxon>Scombridae</taxon>
        <taxon>Scomber</taxon>
    </lineage>
</organism>
<dbReference type="SUPFAM" id="SSF57362">
    <property type="entry name" value="BPTI-like"/>
    <property type="match status" value="1"/>
</dbReference>
<dbReference type="Gene3D" id="4.10.410.10">
    <property type="entry name" value="Pancreatic trypsin inhibitor Kunitz domain"/>
    <property type="match status" value="1"/>
</dbReference>
<accession>A0AAV1QMC5</accession>
<dbReference type="InterPro" id="IPR050098">
    <property type="entry name" value="TFPI/VKTCI-like"/>
</dbReference>
<dbReference type="InterPro" id="IPR036880">
    <property type="entry name" value="Kunitz_BPTI_sf"/>
</dbReference>
<dbReference type="PRINTS" id="PR00759">
    <property type="entry name" value="BASICPTASE"/>
</dbReference>
<sequence>HCFAPRDSGPCRAAFPAFYYNTDTASCLPFLYGGCQGNGNRFATADECMARCSGEGSFEGRGQIRNRWTAGEFTV</sequence>
<comment type="caution">
    <text evidence="4">The sequence shown here is derived from an EMBL/GenBank/DDBJ whole genome shotgun (WGS) entry which is preliminary data.</text>
</comment>
<dbReference type="GO" id="GO:0004867">
    <property type="term" value="F:serine-type endopeptidase inhibitor activity"/>
    <property type="evidence" value="ECO:0007669"/>
    <property type="project" value="InterPro"/>
</dbReference>
<reference evidence="4 5" key="1">
    <citation type="submission" date="2024-01" db="EMBL/GenBank/DDBJ databases">
        <authorList>
            <person name="Alioto T."/>
            <person name="Alioto T."/>
            <person name="Gomez Garrido J."/>
        </authorList>
    </citation>
    <scope>NUCLEOTIDE SEQUENCE [LARGE SCALE GENOMIC DNA]</scope>
</reference>
<keyword evidence="2" id="KW-1015">Disulfide bond</keyword>
<evidence type="ECO:0000313" key="5">
    <source>
        <dbReference type="Proteomes" id="UP001314229"/>
    </source>
</evidence>
<dbReference type="PROSITE" id="PS50279">
    <property type="entry name" value="BPTI_KUNITZ_2"/>
    <property type="match status" value="1"/>
</dbReference>
<dbReference type="FunFam" id="4.10.410.10:FF:000021">
    <property type="entry name" value="Serine protease inhibitor, putative"/>
    <property type="match status" value="1"/>
</dbReference>
<dbReference type="PROSITE" id="PS00280">
    <property type="entry name" value="BPTI_KUNITZ_1"/>
    <property type="match status" value="1"/>
</dbReference>
<dbReference type="GO" id="GO:0044483">
    <property type="term" value="P:venom-mediated perturbation of hemostasis"/>
    <property type="evidence" value="ECO:0007669"/>
    <property type="project" value="UniProtKB-ARBA"/>
</dbReference>
<name>A0AAV1QMC5_SCOSC</name>